<accession>A0A7Y7WT34</accession>
<keyword evidence="1" id="KW-0732">Signal</keyword>
<protein>
    <recommendedName>
        <fullName evidence="4">Outer membrane protein beta-barrel domain-containing protein</fullName>
    </recommendedName>
</protein>
<dbReference type="AlphaFoldDB" id="A0A7Y7WT34"/>
<name>A0A7Y7WT34_9PSED</name>
<dbReference type="EMBL" id="JACAQA010000015">
    <property type="protein sequence ID" value="NWB86902.1"/>
    <property type="molecule type" value="Genomic_DNA"/>
</dbReference>
<evidence type="ECO:0008006" key="4">
    <source>
        <dbReference type="Google" id="ProtNLM"/>
    </source>
</evidence>
<evidence type="ECO:0000313" key="3">
    <source>
        <dbReference type="Proteomes" id="UP000522864"/>
    </source>
</evidence>
<feature type="signal peptide" evidence="1">
    <location>
        <begin position="1"/>
        <end position="27"/>
    </location>
</feature>
<proteinExistence type="predicted"/>
<dbReference type="RefSeq" id="WP_152741418.1">
    <property type="nucleotide sequence ID" value="NZ_JACAQA010000015.1"/>
</dbReference>
<comment type="caution">
    <text evidence="2">The sequence shown here is derived from an EMBL/GenBank/DDBJ whole genome shotgun (WGS) entry which is preliminary data.</text>
</comment>
<reference evidence="2 3" key="1">
    <citation type="submission" date="2020-04" db="EMBL/GenBank/DDBJ databases">
        <title>Molecular characterization of pseudomonads from Agaricus bisporus reveal novel blotch 2 pathogens in Western Europe.</title>
        <authorList>
            <person name="Taparia T."/>
            <person name="Krijger M."/>
            <person name="Haynes E."/>
            <person name="Elpinstone J.G."/>
            <person name="Noble R."/>
            <person name="Van Der Wolf J."/>
        </authorList>
    </citation>
    <scope>NUCLEOTIDE SEQUENCE [LARGE SCALE GENOMIC DNA]</scope>
    <source>
        <strain evidence="2 3">G9001</strain>
    </source>
</reference>
<evidence type="ECO:0000256" key="1">
    <source>
        <dbReference type="SAM" id="SignalP"/>
    </source>
</evidence>
<evidence type="ECO:0000313" key="2">
    <source>
        <dbReference type="EMBL" id="NWB86902.1"/>
    </source>
</evidence>
<gene>
    <name evidence="2" type="ORF">HX830_18655</name>
</gene>
<feature type="chain" id="PRO_5030696549" description="Outer membrane protein beta-barrel domain-containing protein" evidence="1">
    <location>
        <begin position="28"/>
        <end position="131"/>
    </location>
</feature>
<organism evidence="2 3">
    <name type="scientific">Pseudomonas gingeri</name>
    <dbReference type="NCBI Taxonomy" id="117681"/>
    <lineage>
        <taxon>Bacteria</taxon>
        <taxon>Pseudomonadati</taxon>
        <taxon>Pseudomonadota</taxon>
        <taxon>Gammaproteobacteria</taxon>
        <taxon>Pseudomonadales</taxon>
        <taxon>Pseudomonadaceae</taxon>
        <taxon>Pseudomonas</taxon>
    </lineage>
</organism>
<sequence length="131" mass="13769">MKGKLRASPKKLLSLAALMVFSISAEAHDVGFGIGVSYIFGEGPAVGIKAFSDNQENRGVGAVGVDYVFSNHSIRPNIGVAYQGDGYFGDANIGYSFSEQKIDFGTGLGWSNADDHHKKSVPPPPAPAPLT</sequence>
<dbReference type="Proteomes" id="UP000522864">
    <property type="component" value="Unassembled WGS sequence"/>
</dbReference>